<dbReference type="InterPro" id="IPR000160">
    <property type="entry name" value="GGDEF_dom"/>
</dbReference>
<evidence type="ECO:0000313" key="3">
    <source>
        <dbReference type="EMBL" id="PMS34730.1"/>
    </source>
</evidence>
<keyword evidence="1" id="KW-0472">Membrane</keyword>
<dbReference type="PROSITE" id="PS50887">
    <property type="entry name" value="GGDEF"/>
    <property type="match status" value="1"/>
</dbReference>
<dbReference type="EMBL" id="PNYC01000015">
    <property type="protein sequence ID" value="PMS34730.1"/>
    <property type="molecule type" value="Genomic_DNA"/>
</dbReference>
<name>A0A2N7WZA8_9BURK</name>
<feature type="domain" description="GGDEF" evidence="2">
    <location>
        <begin position="246"/>
        <end position="378"/>
    </location>
</feature>
<dbReference type="InterPro" id="IPR043128">
    <property type="entry name" value="Rev_trsase/Diguanyl_cyclase"/>
</dbReference>
<accession>A0A2N7WZA8</accession>
<keyword evidence="4" id="KW-1185">Reference proteome</keyword>
<dbReference type="OrthoDB" id="9812260at2"/>
<dbReference type="InterPro" id="IPR052163">
    <property type="entry name" value="DGC-Regulatory_Protein"/>
</dbReference>
<evidence type="ECO:0000313" key="4">
    <source>
        <dbReference type="Proteomes" id="UP000235777"/>
    </source>
</evidence>
<dbReference type="NCBIfam" id="TIGR00254">
    <property type="entry name" value="GGDEF"/>
    <property type="match status" value="1"/>
</dbReference>
<keyword evidence="1" id="KW-1133">Transmembrane helix</keyword>
<feature type="transmembrane region" description="Helical" evidence="1">
    <location>
        <begin position="37"/>
        <end position="55"/>
    </location>
</feature>
<reference evidence="3 4" key="1">
    <citation type="submission" date="2018-01" db="EMBL/GenBank/DDBJ databases">
        <title>Whole genome analyses suggest that Burkholderia sensu lato contains two further novel genera in the rhizoxinica-symbiotica group Mycetohabitans gen. nov., and Trinickia gen. nov.: implications for the evolution of diazotrophy and nodulation in the Burkholderiaceae.</title>
        <authorList>
            <person name="Estrada-de los Santos P."/>
            <person name="Palmer M."/>
            <person name="Chavez-Ramirez B."/>
            <person name="Beukes C."/>
            <person name="Steenkamp E.T."/>
            <person name="Hirsch A.M."/>
            <person name="Manyaka P."/>
            <person name="Maluk M."/>
            <person name="Lafos M."/>
            <person name="Crook M."/>
            <person name="Gross E."/>
            <person name="Simon M.F."/>
            <person name="Bueno dos Reis Junior F."/>
            <person name="Poole P.S."/>
            <person name="Venter S.N."/>
            <person name="James E.K."/>
        </authorList>
    </citation>
    <scope>NUCLEOTIDE SEQUENCE [LARGE SCALE GENOMIC DNA]</scope>
    <source>
        <strain evidence="3 4">JPY 581</strain>
    </source>
</reference>
<dbReference type="Proteomes" id="UP000235777">
    <property type="component" value="Unassembled WGS sequence"/>
</dbReference>
<comment type="caution">
    <text evidence="3">The sequence shown here is derived from an EMBL/GenBank/DDBJ whole genome shotgun (WGS) entry which is preliminary data.</text>
</comment>
<proteinExistence type="predicted"/>
<dbReference type="SMART" id="SM00267">
    <property type="entry name" value="GGDEF"/>
    <property type="match status" value="1"/>
</dbReference>
<dbReference type="STRING" id="863227.GCA_000373005_01818"/>
<dbReference type="PANTHER" id="PTHR46663">
    <property type="entry name" value="DIGUANYLATE CYCLASE DGCT-RELATED"/>
    <property type="match status" value="1"/>
</dbReference>
<organism evidence="3 4">
    <name type="scientific">Trinickia symbiotica</name>
    <dbReference type="NCBI Taxonomy" id="863227"/>
    <lineage>
        <taxon>Bacteria</taxon>
        <taxon>Pseudomonadati</taxon>
        <taxon>Pseudomonadota</taxon>
        <taxon>Betaproteobacteria</taxon>
        <taxon>Burkholderiales</taxon>
        <taxon>Burkholderiaceae</taxon>
        <taxon>Trinickia</taxon>
    </lineage>
</organism>
<gene>
    <name evidence="3" type="ORF">C0Z20_22095</name>
</gene>
<feature type="transmembrane region" description="Helical" evidence="1">
    <location>
        <begin position="178"/>
        <end position="197"/>
    </location>
</feature>
<sequence>MAPDIGQSSTHVPRRPRAVRDRAERVLSHALRVGPRAMAIASLLALLTGLLFLAVQARAIFSDELKQEYVALVVEAVGRAQAAAVAASETKRTFDLDQTAADDYRRAQANLVARVKRLAALEDASPFASPHVTGAALSPDAVASDTDASLDAASTYWHAQRDRTAADLRMRISGVANALIVLSAFVFSALITALVMYSKRARQLAEQSSLFQHAALHDALTGLPNRRKLFEVIEEAAAATSTDPPGKIAILYIDLDGFKAINDSRGHRAGDEFLIGTSRRFRRAVRVGDVVARIGGDEFAVLIREYSSDAQLASIARRLSACVEQTAEEMGLRGVSASIGIACWPDSVKDLYRLVAAADETMYQVKRTRKSGYAFAAPANR</sequence>
<dbReference type="InterPro" id="IPR029787">
    <property type="entry name" value="Nucleotide_cyclase"/>
</dbReference>
<keyword evidence="1" id="KW-0812">Transmembrane</keyword>
<dbReference type="SUPFAM" id="SSF55073">
    <property type="entry name" value="Nucleotide cyclase"/>
    <property type="match status" value="1"/>
</dbReference>
<evidence type="ECO:0000259" key="2">
    <source>
        <dbReference type="PROSITE" id="PS50887"/>
    </source>
</evidence>
<dbReference type="CDD" id="cd01949">
    <property type="entry name" value="GGDEF"/>
    <property type="match status" value="1"/>
</dbReference>
<dbReference type="AlphaFoldDB" id="A0A2N7WZA8"/>
<dbReference type="Gene3D" id="3.30.70.270">
    <property type="match status" value="1"/>
</dbReference>
<evidence type="ECO:0000256" key="1">
    <source>
        <dbReference type="SAM" id="Phobius"/>
    </source>
</evidence>
<dbReference type="Pfam" id="PF00990">
    <property type="entry name" value="GGDEF"/>
    <property type="match status" value="1"/>
</dbReference>
<protein>
    <submittedName>
        <fullName evidence="3">GGDEF domain-containing protein</fullName>
    </submittedName>
</protein>
<dbReference type="PANTHER" id="PTHR46663:SF2">
    <property type="entry name" value="GGDEF DOMAIN-CONTAINING PROTEIN"/>
    <property type="match status" value="1"/>
</dbReference>